<reference evidence="5" key="3">
    <citation type="submission" date="2015-06" db="UniProtKB">
        <authorList>
            <consortium name="EnsemblMetazoa"/>
        </authorList>
    </citation>
    <scope>IDENTIFICATION</scope>
</reference>
<dbReference type="EMBL" id="KB096742">
    <property type="protein sequence ID" value="ESO02161.1"/>
    <property type="molecule type" value="Genomic_DNA"/>
</dbReference>
<dbReference type="InterPro" id="IPR001245">
    <property type="entry name" value="Ser-Thr/Tyr_kinase_cat_dom"/>
</dbReference>
<dbReference type="OrthoDB" id="98077at2759"/>
<dbReference type="FunFam" id="1.10.510.10:FF:001634">
    <property type="entry name" value="Uncharacterized protein"/>
    <property type="match status" value="1"/>
</dbReference>
<dbReference type="EnsemblMetazoa" id="HelroT124430">
    <property type="protein sequence ID" value="HelroP124430"/>
    <property type="gene ID" value="HelroG124430"/>
</dbReference>
<dbReference type="SUPFAM" id="SSF56112">
    <property type="entry name" value="Protein kinase-like (PK-like)"/>
    <property type="match status" value="1"/>
</dbReference>
<reference evidence="6" key="1">
    <citation type="submission" date="2012-12" db="EMBL/GenBank/DDBJ databases">
        <authorList>
            <person name="Hellsten U."/>
            <person name="Grimwood J."/>
            <person name="Chapman J.A."/>
            <person name="Shapiro H."/>
            <person name="Aerts A."/>
            <person name="Otillar R.P."/>
            <person name="Terry A.Y."/>
            <person name="Boore J.L."/>
            <person name="Simakov O."/>
            <person name="Marletaz F."/>
            <person name="Cho S.-J."/>
            <person name="Edsinger-Gonzales E."/>
            <person name="Havlak P."/>
            <person name="Kuo D.-H."/>
            <person name="Larsson T."/>
            <person name="Lv J."/>
            <person name="Arendt D."/>
            <person name="Savage R."/>
            <person name="Osoegawa K."/>
            <person name="de Jong P."/>
            <person name="Lindberg D.R."/>
            <person name="Seaver E.C."/>
            <person name="Weisblat D.A."/>
            <person name="Putnam N.H."/>
            <person name="Grigoriev I.V."/>
            <person name="Rokhsar D.S."/>
        </authorList>
    </citation>
    <scope>NUCLEOTIDE SEQUENCE</scope>
</reference>
<protein>
    <recommendedName>
        <fullName evidence="3">Protein kinase domain-containing protein</fullName>
    </recommendedName>
</protein>
<gene>
    <name evidence="5" type="primary">20195862</name>
    <name evidence="4" type="ORF">HELRODRAFT_124430</name>
</gene>
<evidence type="ECO:0000313" key="6">
    <source>
        <dbReference type="Proteomes" id="UP000015101"/>
    </source>
</evidence>
<keyword evidence="1" id="KW-0547">Nucleotide-binding</keyword>
<evidence type="ECO:0000313" key="4">
    <source>
        <dbReference type="EMBL" id="ESO02161.1"/>
    </source>
</evidence>
<dbReference type="InterPro" id="IPR000719">
    <property type="entry name" value="Prot_kinase_dom"/>
</dbReference>
<dbReference type="PROSITE" id="PS50011">
    <property type="entry name" value="PROTEIN_KINASE_DOM"/>
    <property type="match status" value="1"/>
</dbReference>
<dbReference type="KEGG" id="hro:HELRODRAFT_124430"/>
<dbReference type="Proteomes" id="UP000015101">
    <property type="component" value="Unassembled WGS sequence"/>
</dbReference>
<dbReference type="eggNOG" id="KOG4278">
    <property type="taxonomic scope" value="Eukaryota"/>
</dbReference>
<keyword evidence="6" id="KW-1185">Reference proteome</keyword>
<evidence type="ECO:0000313" key="5">
    <source>
        <dbReference type="EnsemblMetazoa" id="HelroP124430"/>
    </source>
</evidence>
<evidence type="ECO:0000256" key="1">
    <source>
        <dbReference type="ARBA" id="ARBA00022741"/>
    </source>
</evidence>
<dbReference type="Pfam" id="PF07714">
    <property type="entry name" value="PK_Tyr_Ser-Thr"/>
    <property type="match status" value="1"/>
</dbReference>
<dbReference type="Gene3D" id="1.10.510.10">
    <property type="entry name" value="Transferase(Phosphotransferase) domain 1"/>
    <property type="match status" value="1"/>
</dbReference>
<accession>T1EH12</accession>
<dbReference type="PRINTS" id="PR00109">
    <property type="entry name" value="TYRKINASE"/>
</dbReference>
<dbReference type="InterPro" id="IPR011009">
    <property type="entry name" value="Kinase-like_dom_sf"/>
</dbReference>
<evidence type="ECO:0000256" key="2">
    <source>
        <dbReference type="ARBA" id="ARBA00022840"/>
    </source>
</evidence>
<organism evidence="5 6">
    <name type="scientific">Helobdella robusta</name>
    <name type="common">Californian leech</name>
    <dbReference type="NCBI Taxonomy" id="6412"/>
    <lineage>
        <taxon>Eukaryota</taxon>
        <taxon>Metazoa</taxon>
        <taxon>Spiralia</taxon>
        <taxon>Lophotrochozoa</taxon>
        <taxon>Annelida</taxon>
        <taxon>Clitellata</taxon>
        <taxon>Hirudinea</taxon>
        <taxon>Rhynchobdellida</taxon>
        <taxon>Glossiphoniidae</taxon>
        <taxon>Helobdella</taxon>
    </lineage>
</organism>
<dbReference type="GO" id="GO:0005524">
    <property type="term" value="F:ATP binding"/>
    <property type="evidence" value="ECO:0007669"/>
    <property type="project" value="UniProtKB-KW"/>
</dbReference>
<dbReference type="STRING" id="6412.T1EH12"/>
<dbReference type="AlphaFoldDB" id="T1EH12"/>
<sequence length="208" mass="23998">LENFVYEASLLKSIKYENITGFIGVSFSQEPFYILTEYTHYGKLRTCLLNKTLPNPQIVSIKTICLQIINAAIYLERRNFIIHRNISTSSLYVTDSFVIKLGDFDKARLTRQDTFTAEDDEQLDVTYASPEVMERLKYSTKSDIWSLGLTLWEVFSGGALPHQEKCNQEIIAFTMTSLKLDRPSTCDELTYEIINKCWEFEAGKRTTL</sequence>
<feature type="domain" description="Protein kinase" evidence="3">
    <location>
        <begin position="1"/>
        <end position="208"/>
    </location>
</feature>
<reference evidence="4 6" key="2">
    <citation type="journal article" date="2013" name="Nature">
        <title>Insights into bilaterian evolution from three spiralian genomes.</title>
        <authorList>
            <person name="Simakov O."/>
            <person name="Marletaz F."/>
            <person name="Cho S.J."/>
            <person name="Edsinger-Gonzales E."/>
            <person name="Havlak P."/>
            <person name="Hellsten U."/>
            <person name="Kuo D.H."/>
            <person name="Larsson T."/>
            <person name="Lv J."/>
            <person name="Arendt D."/>
            <person name="Savage R."/>
            <person name="Osoegawa K."/>
            <person name="de Jong P."/>
            <person name="Grimwood J."/>
            <person name="Chapman J.A."/>
            <person name="Shapiro H."/>
            <person name="Aerts A."/>
            <person name="Otillar R.P."/>
            <person name="Terry A.Y."/>
            <person name="Boore J.L."/>
            <person name="Grigoriev I.V."/>
            <person name="Lindberg D.R."/>
            <person name="Seaver E.C."/>
            <person name="Weisblat D.A."/>
            <person name="Putnam N.H."/>
            <person name="Rokhsar D.S."/>
        </authorList>
    </citation>
    <scope>NUCLEOTIDE SEQUENCE</scope>
</reference>
<dbReference type="InterPro" id="IPR050198">
    <property type="entry name" value="Non-receptor_tyrosine_kinases"/>
</dbReference>
<dbReference type="GO" id="GO:0004672">
    <property type="term" value="F:protein kinase activity"/>
    <property type="evidence" value="ECO:0007669"/>
    <property type="project" value="InterPro"/>
</dbReference>
<dbReference type="OMA" id="LTEYTHY"/>
<dbReference type="HOGENOM" id="CLU_1323761_0_0_1"/>
<dbReference type="PANTHER" id="PTHR24418">
    <property type="entry name" value="TYROSINE-PROTEIN KINASE"/>
    <property type="match status" value="1"/>
</dbReference>
<proteinExistence type="predicted"/>
<dbReference type="EMBL" id="AMQM01000810">
    <property type="status" value="NOT_ANNOTATED_CDS"/>
    <property type="molecule type" value="Genomic_DNA"/>
</dbReference>
<dbReference type="GeneID" id="20195862"/>
<evidence type="ECO:0000259" key="3">
    <source>
        <dbReference type="PROSITE" id="PS50011"/>
    </source>
</evidence>
<dbReference type="CTD" id="20195862"/>
<dbReference type="RefSeq" id="XP_009019569.1">
    <property type="nucleotide sequence ID" value="XM_009021321.1"/>
</dbReference>
<dbReference type="InParanoid" id="T1EH12"/>
<keyword evidence="2" id="KW-0067">ATP-binding</keyword>
<name>T1EH12_HELRO</name>